<reference evidence="2 3" key="1">
    <citation type="journal article" date="2009" name="Stand. Genomic Sci.">
        <title>Complete genome sequence of Halomicrobium mukohataei type strain (arg-2).</title>
        <authorList>
            <person name="Tindall B.J."/>
            <person name="Schneider S."/>
            <person name="Lapidus A."/>
            <person name="Copeland A."/>
            <person name="Glavina Del Rio T."/>
            <person name="Nolan M."/>
            <person name="Lucas S."/>
            <person name="Chen F."/>
            <person name="Tice H."/>
            <person name="Cheng J.F."/>
            <person name="Saunders E."/>
            <person name="Bruce D."/>
            <person name="Goodwin L."/>
            <person name="Pitluck S."/>
            <person name="Mikhailova N."/>
            <person name="Pati A."/>
            <person name="Ivanova N."/>
            <person name="Mavrommatis K."/>
            <person name="Chen A."/>
            <person name="Palaniappan K."/>
            <person name="Chain P."/>
            <person name="Land M."/>
            <person name="Hauser L."/>
            <person name="Chang Y.J."/>
            <person name="Jeffries C.D."/>
            <person name="Brettin T."/>
            <person name="Han C."/>
            <person name="Rohde M."/>
            <person name="Goker M."/>
            <person name="Bristow J."/>
            <person name="Eisen J.A."/>
            <person name="Markowitz V."/>
            <person name="Hugenholtz P."/>
            <person name="Klenk H.P."/>
            <person name="Kyrpides N.C."/>
            <person name="Detter J.C."/>
        </authorList>
    </citation>
    <scope>NUCLEOTIDE SEQUENCE [LARGE SCALE GENOMIC DNA]</scope>
    <source>
        <strain evidence="3">ATCC 700874 / DSM 12286 / JCM 9738 / NCIMB 13541</strain>
    </source>
</reference>
<dbReference type="EMBL" id="CP001688">
    <property type="protein sequence ID" value="ACV46602.1"/>
    <property type="molecule type" value="Genomic_DNA"/>
</dbReference>
<dbReference type="InterPro" id="IPR016032">
    <property type="entry name" value="Sig_transdc_resp-reg_C-effctor"/>
</dbReference>
<dbReference type="RefSeq" id="WP_012807995.1">
    <property type="nucleotide sequence ID" value="NC_013202.1"/>
</dbReference>
<evidence type="ECO:0000256" key="1">
    <source>
        <dbReference type="SAM" id="MobiDB-lite"/>
    </source>
</evidence>
<dbReference type="OrthoDB" id="318346at2157"/>
<protein>
    <submittedName>
        <fullName evidence="2">RNA polymerase, sigma-24 subunit, ECF subfamily</fullName>
    </submittedName>
</protein>
<proteinExistence type="predicted"/>
<organism evidence="2 3">
    <name type="scientific">Halomicrobium mukohataei (strain ATCC 700874 / DSM 12286 / JCM 9738 / NCIMB 13541)</name>
    <name type="common">Haloarcula mukohataei</name>
    <dbReference type="NCBI Taxonomy" id="485914"/>
    <lineage>
        <taxon>Archaea</taxon>
        <taxon>Methanobacteriati</taxon>
        <taxon>Methanobacteriota</taxon>
        <taxon>Stenosarchaea group</taxon>
        <taxon>Halobacteria</taxon>
        <taxon>Halobacteriales</taxon>
        <taxon>Haloarculaceae</taxon>
        <taxon>Halomicrobium</taxon>
    </lineage>
</organism>
<dbReference type="KEGG" id="hmu:Hmuk_0468"/>
<accession>C7NYE1</accession>
<evidence type="ECO:0000313" key="2">
    <source>
        <dbReference type="EMBL" id="ACV46602.1"/>
    </source>
</evidence>
<feature type="region of interest" description="Disordered" evidence="1">
    <location>
        <begin position="1"/>
        <end position="24"/>
    </location>
</feature>
<dbReference type="GeneID" id="8409967"/>
<dbReference type="Proteomes" id="UP000001746">
    <property type="component" value="Chromosome"/>
</dbReference>
<dbReference type="STRING" id="485914.Hmuk_0468"/>
<dbReference type="AlphaFoldDB" id="C7NYE1"/>
<evidence type="ECO:0000313" key="3">
    <source>
        <dbReference type="Proteomes" id="UP000001746"/>
    </source>
</evidence>
<dbReference type="SUPFAM" id="SSF46894">
    <property type="entry name" value="C-terminal effector domain of the bipartite response regulators"/>
    <property type="match status" value="1"/>
</dbReference>
<name>C7NYE1_HALMD</name>
<gene>
    <name evidence="2" type="ordered locus">Hmuk_0468</name>
</gene>
<dbReference type="HOGENOM" id="CLU_2820737_0_0_2"/>
<keyword evidence="3" id="KW-1185">Reference proteome</keyword>
<dbReference type="eggNOG" id="arCOG08182">
    <property type="taxonomic scope" value="Archaea"/>
</dbReference>
<dbReference type="GO" id="GO:0006355">
    <property type="term" value="P:regulation of DNA-templated transcription"/>
    <property type="evidence" value="ECO:0007669"/>
    <property type="project" value="InterPro"/>
</dbReference>
<sequence>MRGRQKSLAHFESHQPCSDLSDLTDAERDVFEAIEQGEYGPREYADETSRSPGTIGNLLARARVKVDGGDAS</sequence>
<dbReference type="GO" id="GO:0003677">
    <property type="term" value="F:DNA binding"/>
    <property type="evidence" value="ECO:0007669"/>
    <property type="project" value="InterPro"/>
</dbReference>